<dbReference type="GO" id="GO:0034982">
    <property type="term" value="P:mitochondrial protein processing"/>
    <property type="evidence" value="ECO:0007669"/>
    <property type="project" value="TreeGrafter"/>
</dbReference>
<dbReference type="InterPro" id="IPR041569">
    <property type="entry name" value="AAA_lid_3"/>
</dbReference>
<dbReference type="InterPro" id="IPR050928">
    <property type="entry name" value="ATP-dep_Zn_Metalloprotease"/>
</dbReference>
<evidence type="ECO:0000256" key="5">
    <source>
        <dbReference type="ARBA" id="ARBA00022670"/>
    </source>
</evidence>
<feature type="compositionally biased region" description="Polar residues" evidence="13">
    <location>
        <begin position="224"/>
        <end position="235"/>
    </location>
</feature>
<evidence type="ECO:0000256" key="13">
    <source>
        <dbReference type="SAM" id="MobiDB-lite"/>
    </source>
</evidence>
<dbReference type="GO" id="GO:0008270">
    <property type="term" value="F:zinc ion binding"/>
    <property type="evidence" value="ECO:0007669"/>
    <property type="project" value="InterPro"/>
</dbReference>
<feature type="region of interest" description="Disordered" evidence="13">
    <location>
        <begin position="803"/>
        <end position="853"/>
    </location>
</feature>
<comment type="cofactor">
    <cofactor evidence="1">
        <name>Zn(2+)</name>
        <dbReference type="ChEBI" id="CHEBI:29105"/>
    </cofactor>
</comment>
<dbReference type="Pfam" id="PF06480">
    <property type="entry name" value="FtsH_ext"/>
    <property type="match status" value="1"/>
</dbReference>
<accession>A0AAW1RGI2</accession>
<proteinExistence type="inferred from homology"/>
<feature type="region of interest" description="Disordered" evidence="13">
    <location>
        <begin position="213"/>
        <end position="238"/>
    </location>
</feature>
<keyword evidence="9" id="KW-0862">Zinc</keyword>
<comment type="similarity">
    <text evidence="4">In the N-terminal section; belongs to the AAA ATPase family.</text>
</comment>
<feature type="compositionally biased region" description="Polar residues" evidence="13">
    <location>
        <begin position="72"/>
        <end position="85"/>
    </location>
</feature>
<dbReference type="Pfam" id="PF01434">
    <property type="entry name" value="Peptidase_M41"/>
    <property type="match status" value="1"/>
</dbReference>
<dbReference type="Pfam" id="PF00004">
    <property type="entry name" value="AAA"/>
    <property type="match status" value="1"/>
</dbReference>
<keyword evidence="7" id="KW-0547">Nucleotide-binding</keyword>
<dbReference type="InterPro" id="IPR003593">
    <property type="entry name" value="AAA+_ATPase"/>
</dbReference>
<dbReference type="Gene3D" id="3.40.50.300">
    <property type="entry name" value="P-loop containing nucleotide triphosphate hydrolases"/>
    <property type="match status" value="1"/>
</dbReference>
<keyword evidence="5" id="KW-0645">Protease</keyword>
<feature type="domain" description="AAA+ ATPase" evidence="14">
    <location>
        <begin position="378"/>
        <end position="519"/>
    </location>
</feature>
<dbReference type="PANTHER" id="PTHR43655:SF2">
    <property type="entry name" value="AFG3 LIKE MATRIX AAA PEPTIDASE SUBUNIT 2, ISOFORM A"/>
    <property type="match status" value="1"/>
</dbReference>
<dbReference type="InterPro" id="IPR011546">
    <property type="entry name" value="Pept_M41_FtsH_extracell"/>
</dbReference>
<dbReference type="HAMAP" id="MF_01458">
    <property type="entry name" value="FtsH"/>
    <property type="match status" value="1"/>
</dbReference>
<dbReference type="Gene3D" id="1.10.8.60">
    <property type="match status" value="1"/>
</dbReference>
<dbReference type="PANTHER" id="PTHR43655">
    <property type="entry name" value="ATP-DEPENDENT PROTEASE"/>
    <property type="match status" value="1"/>
</dbReference>
<dbReference type="SUPFAM" id="SSF52540">
    <property type="entry name" value="P-loop containing nucleoside triphosphate hydrolases"/>
    <property type="match status" value="1"/>
</dbReference>
<dbReference type="GO" id="GO:0005524">
    <property type="term" value="F:ATP binding"/>
    <property type="evidence" value="ECO:0007669"/>
    <property type="project" value="UniProtKB-KW"/>
</dbReference>
<evidence type="ECO:0000256" key="8">
    <source>
        <dbReference type="ARBA" id="ARBA00022801"/>
    </source>
</evidence>
<dbReference type="Gene3D" id="1.20.58.760">
    <property type="entry name" value="Peptidase M41"/>
    <property type="match status" value="1"/>
</dbReference>
<feature type="compositionally biased region" description="Acidic residues" evidence="13">
    <location>
        <begin position="813"/>
        <end position="827"/>
    </location>
</feature>
<evidence type="ECO:0000256" key="7">
    <source>
        <dbReference type="ARBA" id="ARBA00022741"/>
    </source>
</evidence>
<evidence type="ECO:0000256" key="10">
    <source>
        <dbReference type="ARBA" id="ARBA00022840"/>
    </source>
</evidence>
<dbReference type="GO" id="GO:0005745">
    <property type="term" value="C:m-AAA complex"/>
    <property type="evidence" value="ECO:0007669"/>
    <property type="project" value="TreeGrafter"/>
</dbReference>
<dbReference type="NCBIfam" id="TIGR01241">
    <property type="entry name" value="FtsH_fam"/>
    <property type="match status" value="1"/>
</dbReference>
<evidence type="ECO:0000256" key="4">
    <source>
        <dbReference type="ARBA" id="ARBA00010550"/>
    </source>
</evidence>
<keyword evidence="16" id="KW-1185">Reference proteome</keyword>
<evidence type="ECO:0000313" key="16">
    <source>
        <dbReference type="Proteomes" id="UP001438707"/>
    </source>
</evidence>
<dbReference type="InterPro" id="IPR000642">
    <property type="entry name" value="Peptidase_M41"/>
</dbReference>
<comment type="caution">
    <text evidence="15">The sequence shown here is derived from an EMBL/GenBank/DDBJ whole genome shotgun (WGS) entry which is preliminary data.</text>
</comment>
<keyword evidence="11" id="KW-0482">Metalloprotease</keyword>
<dbReference type="InterPro" id="IPR037219">
    <property type="entry name" value="Peptidase_M41-like"/>
</dbReference>
<dbReference type="InterPro" id="IPR003959">
    <property type="entry name" value="ATPase_AAA_core"/>
</dbReference>
<dbReference type="GO" id="GO:0004176">
    <property type="term" value="F:ATP-dependent peptidase activity"/>
    <property type="evidence" value="ECO:0007669"/>
    <property type="project" value="InterPro"/>
</dbReference>
<name>A0AAW1RGI2_9CHLO</name>
<gene>
    <name evidence="15" type="ORF">WJX74_000874</name>
</gene>
<dbReference type="CDD" id="cd19501">
    <property type="entry name" value="RecA-like_FtsH"/>
    <property type="match status" value="1"/>
</dbReference>
<evidence type="ECO:0000313" key="15">
    <source>
        <dbReference type="EMBL" id="KAK9832891.1"/>
    </source>
</evidence>
<feature type="compositionally biased region" description="Basic residues" evidence="13">
    <location>
        <begin position="115"/>
        <end position="124"/>
    </location>
</feature>
<keyword evidence="8" id="KW-0378">Hydrolase</keyword>
<feature type="compositionally biased region" description="Basic and acidic residues" evidence="13">
    <location>
        <begin position="803"/>
        <end position="812"/>
    </location>
</feature>
<feature type="compositionally biased region" description="Low complexity" evidence="13">
    <location>
        <begin position="828"/>
        <end position="839"/>
    </location>
</feature>
<dbReference type="Proteomes" id="UP001438707">
    <property type="component" value="Unassembled WGS sequence"/>
</dbReference>
<keyword evidence="12" id="KW-0496">Mitochondrion</keyword>
<protein>
    <recommendedName>
        <fullName evidence="14">AAA+ ATPase domain-containing protein</fullName>
    </recommendedName>
</protein>
<dbReference type="SUPFAM" id="SSF140990">
    <property type="entry name" value="FtsH protease domain-like"/>
    <property type="match status" value="1"/>
</dbReference>
<keyword evidence="6" id="KW-0479">Metal-binding</keyword>
<comment type="similarity">
    <text evidence="3">In the C-terminal section; belongs to the peptidase M41 family.</text>
</comment>
<feature type="region of interest" description="Disordered" evidence="13">
    <location>
        <begin position="71"/>
        <end position="90"/>
    </location>
</feature>
<dbReference type="FunFam" id="3.40.50.300:FF:000001">
    <property type="entry name" value="ATP-dependent zinc metalloprotease FtsH"/>
    <property type="match status" value="1"/>
</dbReference>
<dbReference type="GO" id="GO:0004222">
    <property type="term" value="F:metalloendopeptidase activity"/>
    <property type="evidence" value="ECO:0007669"/>
    <property type="project" value="InterPro"/>
</dbReference>
<dbReference type="AlphaFoldDB" id="A0AAW1RGI2"/>
<dbReference type="InterPro" id="IPR027417">
    <property type="entry name" value="P-loop_NTPase"/>
</dbReference>
<feature type="region of interest" description="Disordered" evidence="13">
    <location>
        <begin position="101"/>
        <end position="147"/>
    </location>
</feature>
<dbReference type="GO" id="GO:0016887">
    <property type="term" value="F:ATP hydrolysis activity"/>
    <property type="evidence" value="ECO:0007669"/>
    <property type="project" value="InterPro"/>
</dbReference>
<evidence type="ECO:0000256" key="12">
    <source>
        <dbReference type="ARBA" id="ARBA00023128"/>
    </source>
</evidence>
<dbReference type="InterPro" id="IPR005936">
    <property type="entry name" value="FtsH"/>
</dbReference>
<dbReference type="GO" id="GO:0009535">
    <property type="term" value="C:chloroplast thylakoid membrane"/>
    <property type="evidence" value="ECO:0007669"/>
    <property type="project" value="TreeGrafter"/>
</dbReference>
<dbReference type="PROSITE" id="PS00674">
    <property type="entry name" value="AAA"/>
    <property type="match status" value="1"/>
</dbReference>
<dbReference type="InterPro" id="IPR003960">
    <property type="entry name" value="ATPase_AAA_CS"/>
</dbReference>
<evidence type="ECO:0000256" key="3">
    <source>
        <dbReference type="ARBA" id="ARBA00010044"/>
    </source>
</evidence>
<evidence type="ECO:0000256" key="9">
    <source>
        <dbReference type="ARBA" id="ARBA00022833"/>
    </source>
</evidence>
<organism evidence="15 16">
    <name type="scientific">Apatococcus lobatus</name>
    <dbReference type="NCBI Taxonomy" id="904363"/>
    <lineage>
        <taxon>Eukaryota</taxon>
        <taxon>Viridiplantae</taxon>
        <taxon>Chlorophyta</taxon>
        <taxon>core chlorophytes</taxon>
        <taxon>Trebouxiophyceae</taxon>
        <taxon>Chlorellales</taxon>
        <taxon>Chlorellaceae</taxon>
        <taxon>Apatococcus</taxon>
    </lineage>
</organism>
<dbReference type="Pfam" id="PF17862">
    <property type="entry name" value="AAA_lid_3"/>
    <property type="match status" value="1"/>
</dbReference>
<evidence type="ECO:0000256" key="1">
    <source>
        <dbReference type="ARBA" id="ARBA00001947"/>
    </source>
</evidence>
<dbReference type="EMBL" id="JALJOS010000011">
    <property type="protein sequence ID" value="KAK9832891.1"/>
    <property type="molecule type" value="Genomic_DNA"/>
</dbReference>
<evidence type="ECO:0000259" key="14">
    <source>
        <dbReference type="SMART" id="SM00382"/>
    </source>
</evidence>
<dbReference type="FunFam" id="1.10.8.60:FF:000019">
    <property type="entry name" value="AFG3-like AAA ATPase 2"/>
    <property type="match status" value="1"/>
</dbReference>
<sequence length="853" mass="92126">MRGQKAVREGQRLLQLVSPSAEGSQLAERLLSSSLAGTSGKTALHQSDPFTSFRAVVRAYSSLVRRHAGDMLQQSAKAHQQQGSSDCKAAQNAANALRRNFCSEPPRKGWENFHPKNRPKHSRSSQKGAKGESKQESSSNSSSKRENMTPAAYIVQQIIGGTILASFAAYSFTRGRPDVQEISFHHFKSNLLGQGLVERLEVTNKTSVKVFVRSSPKEGMDADSSGTSSSPNQAGQVAGAPQGSYKYFFNIGSVDSFEAKMMEAQEQLGWDSDQVPITYTTELSWQQELLRLAPTLLLIVGYVWFTRRQMGGLGGGGGGGARGIFNVGKAQVTVLDKNAKNKIMFRDVAGCDEAKQEVMEFVSFLKGPSRYKDLGAKIPKGALLVGPPGTGKTLLAKAAAGEANVPFLSISGSDFMEVFVGIGPARVRDLFAQARAQAPAIIFIDEIDAIGRSRNKGGFAGGGNDERESTLNQLLVEMDGFATSQGVVVLAGTNRPDILDKALLRPGRFDRTIALDRPDIHGREQIFRLHLSKMRLEKPLEHFSERLAALTPGFAGAEIANICNEAALIAARSDKDAIGMMDFEAAVDRVIGGLEKRNKTISKEERKTVAYHEAGHAVAAWFLEHAEPLLKVSIVPRGTAALGFAQYLPSENVLMTTAQMTDMMCMALGGRASEQLMLGKISTGAQNDLERITKMAYSQVAVYGMNEKVGLVSFPPQENQFDKPFSNETAKMIDEEVRGLIGTAYKRTLDLLTQHKDKVALLAETLLDKEVVVSSDLEGILGKRPYNAAELRNIDKFRDGFGGKIADDKPAAEEDESPAEDSGDDEGSPPSSGSGAAEPIFKRPIFGGGVVAT</sequence>
<evidence type="ECO:0000256" key="11">
    <source>
        <dbReference type="ARBA" id="ARBA00023049"/>
    </source>
</evidence>
<comment type="subcellular location">
    <subcellularLocation>
        <location evidence="2">Mitochondrion</location>
    </subcellularLocation>
</comment>
<reference evidence="15 16" key="1">
    <citation type="journal article" date="2024" name="Nat. Commun.">
        <title>Phylogenomics reveals the evolutionary origins of lichenization in chlorophyte algae.</title>
        <authorList>
            <person name="Puginier C."/>
            <person name="Libourel C."/>
            <person name="Otte J."/>
            <person name="Skaloud P."/>
            <person name="Haon M."/>
            <person name="Grisel S."/>
            <person name="Petersen M."/>
            <person name="Berrin J.G."/>
            <person name="Delaux P.M."/>
            <person name="Dal Grande F."/>
            <person name="Keller J."/>
        </authorList>
    </citation>
    <scope>NUCLEOTIDE SEQUENCE [LARGE SCALE GENOMIC DNA]</scope>
    <source>
        <strain evidence="15 16">SAG 2145</strain>
    </source>
</reference>
<dbReference type="Gene3D" id="3.40.1690.20">
    <property type="match status" value="1"/>
</dbReference>
<dbReference type="SMART" id="SM00382">
    <property type="entry name" value="AAA"/>
    <property type="match status" value="1"/>
</dbReference>
<dbReference type="FunFam" id="1.20.58.760:FF:000005">
    <property type="entry name" value="ATP-dependent zinc metalloprotease FTSH 10, mitochondrial"/>
    <property type="match status" value="1"/>
</dbReference>
<evidence type="ECO:0000256" key="2">
    <source>
        <dbReference type="ARBA" id="ARBA00004173"/>
    </source>
</evidence>
<keyword evidence="10" id="KW-0067">ATP-binding</keyword>
<feature type="compositionally biased region" description="Basic and acidic residues" evidence="13">
    <location>
        <begin position="105"/>
        <end position="114"/>
    </location>
</feature>
<evidence type="ECO:0000256" key="6">
    <source>
        <dbReference type="ARBA" id="ARBA00022723"/>
    </source>
</evidence>